<reference evidence="1 2" key="1">
    <citation type="journal article" date="2018" name="Front. Plant Sci.">
        <title>Red Clover (Trifolium pratense) and Zigzag Clover (T. medium) - A Picture of Genomic Similarities and Differences.</title>
        <authorList>
            <person name="Dluhosova J."/>
            <person name="Istvanek J."/>
            <person name="Nedelnik J."/>
            <person name="Repkova J."/>
        </authorList>
    </citation>
    <scope>NUCLEOTIDE SEQUENCE [LARGE SCALE GENOMIC DNA]</scope>
    <source>
        <strain evidence="2">cv. 10/8</strain>
        <tissue evidence="1">Leaf</tissue>
    </source>
</reference>
<dbReference type="Proteomes" id="UP000265520">
    <property type="component" value="Unassembled WGS sequence"/>
</dbReference>
<dbReference type="EMBL" id="LXQA010220510">
    <property type="protein sequence ID" value="MCI35124.1"/>
    <property type="molecule type" value="Genomic_DNA"/>
</dbReference>
<comment type="caution">
    <text evidence="1">The sequence shown here is derived from an EMBL/GenBank/DDBJ whole genome shotgun (WGS) entry which is preliminary data.</text>
</comment>
<evidence type="ECO:0000313" key="1">
    <source>
        <dbReference type="EMBL" id="MCI35124.1"/>
    </source>
</evidence>
<proteinExistence type="predicted"/>
<evidence type="ECO:0008006" key="3">
    <source>
        <dbReference type="Google" id="ProtNLM"/>
    </source>
</evidence>
<organism evidence="1 2">
    <name type="scientific">Trifolium medium</name>
    <dbReference type="NCBI Taxonomy" id="97028"/>
    <lineage>
        <taxon>Eukaryota</taxon>
        <taxon>Viridiplantae</taxon>
        <taxon>Streptophyta</taxon>
        <taxon>Embryophyta</taxon>
        <taxon>Tracheophyta</taxon>
        <taxon>Spermatophyta</taxon>
        <taxon>Magnoliopsida</taxon>
        <taxon>eudicotyledons</taxon>
        <taxon>Gunneridae</taxon>
        <taxon>Pentapetalae</taxon>
        <taxon>rosids</taxon>
        <taxon>fabids</taxon>
        <taxon>Fabales</taxon>
        <taxon>Fabaceae</taxon>
        <taxon>Papilionoideae</taxon>
        <taxon>50 kb inversion clade</taxon>
        <taxon>NPAAA clade</taxon>
        <taxon>Hologalegina</taxon>
        <taxon>IRL clade</taxon>
        <taxon>Trifolieae</taxon>
        <taxon>Trifolium</taxon>
    </lineage>
</organism>
<feature type="non-terminal residue" evidence="1">
    <location>
        <position position="90"/>
    </location>
</feature>
<name>A0A392RGG7_9FABA</name>
<sequence>MLSLEFASWSEPAIVFLDEVRRCTKNDSELQNLLNTSDPEQGNQFVRKYGLVYWQDKIVLPDDKNLKTKLLLEFHSSPVGGHAGIARTIA</sequence>
<accession>A0A392RGG7</accession>
<evidence type="ECO:0000313" key="2">
    <source>
        <dbReference type="Proteomes" id="UP000265520"/>
    </source>
</evidence>
<protein>
    <recommendedName>
        <fullName evidence="3">Integrase zinc-binding domain-containing protein</fullName>
    </recommendedName>
</protein>
<dbReference type="AlphaFoldDB" id="A0A392RGG7"/>
<keyword evidence="2" id="KW-1185">Reference proteome</keyword>